<sequence>MTPFSALPCEIALLAAEHAAWSQVHNDWLWVASVRLVCRRFNGIIRRICFETFIVQQDTAYHLPELAGLPDTPLSLTRRLVIPDGQLYTRATEQSLFSQVNNIRDFTGGTSHLTSLSRIHPDLHLDSVYIIHLESWSARPWMRWLFTTPRLHIICGVIDDAPMFEGQDILHISGTRWLIVDAFSTSSLELVAHIQPFLSRLTVLLSIPSLERLLLRPRIYHDESRIPLCEAVVHCASEMQDERIWLDASVVHLTNGEDKEDDRQLDIADALAGHALWEAGAPLYIKGSDS</sequence>
<dbReference type="EMBL" id="KV425923">
    <property type="protein sequence ID" value="KZV98030.1"/>
    <property type="molecule type" value="Genomic_DNA"/>
</dbReference>
<dbReference type="Proteomes" id="UP000077266">
    <property type="component" value="Unassembled WGS sequence"/>
</dbReference>
<gene>
    <name evidence="1" type="ORF">EXIGLDRAFT_729197</name>
</gene>
<proteinExistence type="predicted"/>
<name>A0A165LLV6_EXIGL</name>
<protein>
    <recommendedName>
        <fullName evidence="3">F-box domain-containing protein</fullName>
    </recommendedName>
</protein>
<organism evidence="1 2">
    <name type="scientific">Exidia glandulosa HHB12029</name>
    <dbReference type="NCBI Taxonomy" id="1314781"/>
    <lineage>
        <taxon>Eukaryota</taxon>
        <taxon>Fungi</taxon>
        <taxon>Dikarya</taxon>
        <taxon>Basidiomycota</taxon>
        <taxon>Agaricomycotina</taxon>
        <taxon>Agaricomycetes</taxon>
        <taxon>Auriculariales</taxon>
        <taxon>Exidiaceae</taxon>
        <taxon>Exidia</taxon>
    </lineage>
</organism>
<reference evidence="1 2" key="1">
    <citation type="journal article" date="2016" name="Mol. Biol. Evol.">
        <title>Comparative Genomics of Early-Diverging Mushroom-Forming Fungi Provides Insights into the Origins of Lignocellulose Decay Capabilities.</title>
        <authorList>
            <person name="Nagy L.G."/>
            <person name="Riley R."/>
            <person name="Tritt A."/>
            <person name="Adam C."/>
            <person name="Daum C."/>
            <person name="Floudas D."/>
            <person name="Sun H."/>
            <person name="Yadav J.S."/>
            <person name="Pangilinan J."/>
            <person name="Larsson K.H."/>
            <person name="Matsuura K."/>
            <person name="Barry K."/>
            <person name="Labutti K."/>
            <person name="Kuo R."/>
            <person name="Ohm R.A."/>
            <person name="Bhattacharya S.S."/>
            <person name="Shirouzu T."/>
            <person name="Yoshinaga Y."/>
            <person name="Martin F.M."/>
            <person name="Grigoriev I.V."/>
            <person name="Hibbett D.S."/>
        </authorList>
    </citation>
    <scope>NUCLEOTIDE SEQUENCE [LARGE SCALE GENOMIC DNA]</scope>
    <source>
        <strain evidence="1 2">HHB12029</strain>
    </source>
</reference>
<evidence type="ECO:0000313" key="1">
    <source>
        <dbReference type="EMBL" id="KZV98030.1"/>
    </source>
</evidence>
<evidence type="ECO:0000313" key="2">
    <source>
        <dbReference type="Proteomes" id="UP000077266"/>
    </source>
</evidence>
<dbReference type="InParanoid" id="A0A165LLV6"/>
<accession>A0A165LLV6</accession>
<dbReference type="AlphaFoldDB" id="A0A165LLV6"/>
<evidence type="ECO:0008006" key="3">
    <source>
        <dbReference type="Google" id="ProtNLM"/>
    </source>
</evidence>
<keyword evidence="2" id="KW-1185">Reference proteome</keyword>